<dbReference type="RefSeq" id="WP_323691511.1">
    <property type="nucleotide sequence ID" value="NZ_CP116341.1"/>
</dbReference>
<accession>A0ABZ0KV35</accession>
<dbReference type="PANTHER" id="PTHR31238">
    <property type="entry name" value="GERMIN-LIKE PROTEIN SUBFAMILY 3 MEMBER 3"/>
    <property type="match status" value="1"/>
</dbReference>
<feature type="domain" description="Cupin type-1" evidence="1">
    <location>
        <begin position="14"/>
        <end position="158"/>
    </location>
</feature>
<evidence type="ECO:0000259" key="1">
    <source>
        <dbReference type="SMART" id="SM00835"/>
    </source>
</evidence>
<evidence type="ECO:0000313" key="2">
    <source>
        <dbReference type="EMBL" id="WOV83825.1"/>
    </source>
</evidence>
<proteinExistence type="predicted"/>
<evidence type="ECO:0000313" key="3">
    <source>
        <dbReference type="Proteomes" id="UP001303532"/>
    </source>
</evidence>
<dbReference type="InterPro" id="IPR014710">
    <property type="entry name" value="RmlC-like_jellyroll"/>
</dbReference>
<dbReference type="SMART" id="SM00835">
    <property type="entry name" value="Cupin_1"/>
    <property type="match status" value="1"/>
</dbReference>
<dbReference type="Gene3D" id="2.60.120.10">
    <property type="entry name" value="Jelly Rolls"/>
    <property type="match status" value="1"/>
</dbReference>
<organism evidence="2 3">
    <name type="scientific">Sporosarcina jeotgali</name>
    <dbReference type="NCBI Taxonomy" id="3020056"/>
    <lineage>
        <taxon>Bacteria</taxon>
        <taxon>Bacillati</taxon>
        <taxon>Bacillota</taxon>
        <taxon>Bacilli</taxon>
        <taxon>Bacillales</taxon>
        <taxon>Caryophanaceae</taxon>
        <taxon>Sporosarcina</taxon>
    </lineage>
</organism>
<sequence>MTAENKNNGTAVHYFADVTKNPFFKKDDKNFINIVSSEQLNSLQGVSMLDIYLSKDSIIEPHYHPNGSELTYCISGSATISMMNIQTKEFQHYRITPGQVVNIPQGWWHYQLANEENTHLQGIFNVGMPEVVFGSDLLTQTPPDVIPYAYGIDRNLWESVISNVKPMTVIGPSPMN</sequence>
<keyword evidence="3" id="KW-1185">Reference proteome</keyword>
<dbReference type="Pfam" id="PF00190">
    <property type="entry name" value="Cupin_1"/>
    <property type="match status" value="1"/>
</dbReference>
<dbReference type="InterPro" id="IPR011051">
    <property type="entry name" value="RmlC_Cupin_sf"/>
</dbReference>
<reference evidence="2 3" key="1">
    <citation type="submission" date="2023-01" db="EMBL/GenBank/DDBJ databases">
        <title>Sporosarcina sp. nov., isolated from Korean tranditional fermented seafood 'Jeotgal'.</title>
        <authorList>
            <person name="Yang A.-I."/>
        </authorList>
    </citation>
    <scope>NUCLEOTIDE SEQUENCE [LARGE SCALE GENOMIC DNA]</scope>
    <source>
        <strain evidence="2 3">B2O-1</strain>
    </source>
</reference>
<name>A0ABZ0KV35_9BACL</name>
<gene>
    <name evidence="2" type="ORF">PGH26_13215</name>
</gene>
<dbReference type="SUPFAM" id="SSF51182">
    <property type="entry name" value="RmlC-like cupins"/>
    <property type="match status" value="1"/>
</dbReference>
<dbReference type="Proteomes" id="UP001303532">
    <property type="component" value="Chromosome"/>
</dbReference>
<protein>
    <submittedName>
        <fullName evidence="2">Cupin domain-containing protein</fullName>
    </submittedName>
</protein>
<dbReference type="InterPro" id="IPR006045">
    <property type="entry name" value="Cupin_1"/>
</dbReference>
<dbReference type="CDD" id="cd20306">
    <property type="entry name" value="cupin_OxDC-like"/>
    <property type="match status" value="1"/>
</dbReference>
<dbReference type="EMBL" id="CP116341">
    <property type="protein sequence ID" value="WOV83825.1"/>
    <property type="molecule type" value="Genomic_DNA"/>
</dbReference>